<accession>A0A1M7Y6Z0</accession>
<dbReference type="GO" id="GO:0140359">
    <property type="term" value="F:ABC-type transporter activity"/>
    <property type="evidence" value="ECO:0007669"/>
    <property type="project" value="InterPro"/>
</dbReference>
<evidence type="ECO:0000313" key="7">
    <source>
        <dbReference type="EMBL" id="SHO48402.1"/>
    </source>
</evidence>
<dbReference type="OrthoDB" id="1655516at2"/>
<dbReference type="STRING" id="1121345.SAMN02745217_01830"/>
<feature type="transmembrane region" description="Helical" evidence="5">
    <location>
        <begin position="297"/>
        <end position="315"/>
    </location>
</feature>
<organism evidence="7 8">
    <name type="scientific">Anaerocolumna xylanovorans DSM 12503</name>
    <dbReference type="NCBI Taxonomy" id="1121345"/>
    <lineage>
        <taxon>Bacteria</taxon>
        <taxon>Bacillati</taxon>
        <taxon>Bacillota</taxon>
        <taxon>Clostridia</taxon>
        <taxon>Lachnospirales</taxon>
        <taxon>Lachnospiraceae</taxon>
        <taxon>Anaerocolumna</taxon>
    </lineage>
</organism>
<reference evidence="7 8" key="1">
    <citation type="submission" date="2016-12" db="EMBL/GenBank/DDBJ databases">
        <authorList>
            <person name="Song W.-J."/>
            <person name="Kurnit D.M."/>
        </authorList>
    </citation>
    <scope>NUCLEOTIDE SEQUENCE [LARGE SCALE GENOMIC DNA]</scope>
    <source>
        <strain evidence="7 8">DSM 12503</strain>
    </source>
</reference>
<gene>
    <name evidence="7" type="ORF">SAMN02745217_01830</name>
</gene>
<dbReference type="Proteomes" id="UP000184612">
    <property type="component" value="Unassembled WGS sequence"/>
</dbReference>
<keyword evidence="4 5" id="KW-0472">Membrane</keyword>
<dbReference type="GO" id="GO:0016020">
    <property type="term" value="C:membrane"/>
    <property type="evidence" value="ECO:0007669"/>
    <property type="project" value="UniProtKB-SubCell"/>
</dbReference>
<keyword evidence="8" id="KW-1185">Reference proteome</keyword>
<evidence type="ECO:0000259" key="6">
    <source>
        <dbReference type="Pfam" id="PF12698"/>
    </source>
</evidence>
<dbReference type="InterPro" id="IPR013525">
    <property type="entry name" value="ABC2_TM"/>
</dbReference>
<comment type="subcellular location">
    <subcellularLocation>
        <location evidence="1">Membrane</location>
        <topology evidence="1">Multi-pass membrane protein</topology>
    </subcellularLocation>
</comment>
<name>A0A1M7Y6Z0_9FIRM</name>
<evidence type="ECO:0000313" key="8">
    <source>
        <dbReference type="Proteomes" id="UP000184612"/>
    </source>
</evidence>
<evidence type="ECO:0000256" key="1">
    <source>
        <dbReference type="ARBA" id="ARBA00004141"/>
    </source>
</evidence>
<dbReference type="EMBL" id="FRFD01000005">
    <property type="protein sequence ID" value="SHO48402.1"/>
    <property type="molecule type" value="Genomic_DNA"/>
</dbReference>
<evidence type="ECO:0000256" key="5">
    <source>
        <dbReference type="SAM" id="Phobius"/>
    </source>
</evidence>
<evidence type="ECO:0000256" key="2">
    <source>
        <dbReference type="ARBA" id="ARBA00022692"/>
    </source>
</evidence>
<feature type="transmembrane region" description="Helical" evidence="5">
    <location>
        <begin position="210"/>
        <end position="234"/>
    </location>
</feature>
<feature type="transmembrane region" description="Helical" evidence="5">
    <location>
        <begin position="241"/>
        <end position="262"/>
    </location>
</feature>
<feature type="transmembrane region" description="Helical" evidence="5">
    <location>
        <begin position="20"/>
        <end position="39"/>
    </location>
</feature>
<protein>
    <submittedName>
        <fullName evidence="7">ABC-2 type transport system permease protein</fullName>
    </submittedName>
</protein>
<proteinExistence type="predicted"/>
<keyword evidence="2 5" id="KW-0812">Transmembrane</keyword>
<dbReference type="AlphaFoldDB" id="A0A1M7Y6Z0"/>
<sequence length="326" mass="36303">MKTFITVLKNNYLRTKPRIILVAVMTVVALSSTMLAVYLSGLHQVKGRVALVAEDSSYAPTEKSEHLKITVLDKKPPYSALVEQKYDAYVSLDREGNYQIETLRRAEYKDMLLYLLQNPKAEPPKMGTERGVGVNIIGFMMMFLIMMSFSNLFVFADDKELGQLGRIFMAPSSFGGYLAAHVIYCMSLLLPEYILLVILKLSGRNIGFSLLQYAGLIAVTGLLGISIALLLYVLIQKADNATMLGNSIAVLATVLSGSFYSFSKNNELLDNMIKVLPQKELMDFAGYLQNGKGIEHSASIIYVIAFAAVLFILSCKKLRKMYVRKI</sequence>
<dbReference type="RefSeq" id="WP_073588546.1">
    <property type="nucleotide sequence ID" value="NZ_FRFD01000005.1"/>
</dbReference>
<dbReference type="Pfam" id="PF12698">
    <property type="entry name" value="ABC2_membrane_3"/>
    <property type="match status" value="1"/>
</dbReference>
<feature type="domain" description="ABC-2 type transporter transmembrane" evidence="6">
    <location>
        <begin position="124"/>
        <end position="315"/>
    </location>
</feature>
<feature type="transmembrane region" description="Helical" evidence="5">
    <location>
        <begin position="167"/>
        <end position="190"/>
    </location>
</feature>
<evidence type="ECO:0000256" key="3">
    <source>
        <dbReference type="ARBA" id="ARBA00022989"/>
    </source>
</evidence>
<evidence type="ECO:0000256" key="4">
    <source>
        <dbReference type="ARBA" id="ARBA00023136"/>
    </source>
</evidence>
<keyword evidence="3 5" id="KW-1133">Transmembrane helix</keyword>
<feature type="transmembrane region" description="Helical" evidence="5">
    <location>
        <begin position="132"/>
        <end position="155"/>
    </location>
</feature>